<dbReference type="GO" id="GO:0004497">
    <property type="term" value="F:monooxygenase activity"/>
    <property type="evidence" value="ECO:0007669"/>
    <property type="project" value="UniProtKB-KW"/>
</dbReference>
<dbReference type="AlphaFoldDB" id="A0A6I1FHC5"/>
<protein>
    <submittedName>
        <fullName evidence="2">Antibiotic biosynthesis monooxygenase</fullName>
    </submittedName>
</protein>
<feature type="domain" description="ABM" evidence="1">
    <location>
        <begin position="66"/>
        <end position="154"/>
    </location>
</feature>
<dbReference type="PROSITE" id="PS51725">
    <property type="entry name" value="ABM"/>
    <property type="match status" value="1"/>
</dbReference>
<dbReference type="Proteomes" id="UP000429595">
    <property type="component" value="Unassembled WGS sequence"/>
</dbReference>
<evidence type="ECO:0000313" key="2">
    <source>
        <dbReference type="EMBL" id="KAB7704955.1"/>
    </source>
</evidence>
<reference evidence="2 3" key="1">
    <citation type="submission" date="2019-10" db="EMBL/GenBank/DDBJ databases">
        <title>Bacillus aerolatum sp. nov., isolated from bioaerosol of sport playgrounds.</title>
        <authorList>
            <person name="Chen P."/>
            <person name="Zhang G."/>
        </authorList>
    </citation>
    <scope>NUCLEOTIDE SEQUENCE [LARGE SCALE GENOMIC DNA]</scope>
    <source>
        <strain evidence="2 3">CX253</strain>
    </source>
</reference>
<dbReference type="SUPFAM" id="SSF54909">
    <property type="entry name" value="Dimeric alpha+beta barrel"/>
    <property type="match status" value="1"/>
</dbReference>
<dbReference type="InterPro" id="IPR007138">
    <property type="entry name" value="ABM_dom"/>
</dbReference>
<comment type="caution">
    <text evidence="2">The sequence shown here is derived from an EMBL/GenBank/DDBJ whole genome shotgun (WGS) entry which is preliminary data.</text>
</comment>
<keyword evidence="3" id="KW-1185">Reference proteome</keyword>
<evidence type="ECO:0000313" key="3">
    <source>
        <dbReference type="Proteomes" id="UP000429595"/>
    </source>
</evidence>
<evidence type="ECO:0000259" key="1">
    <source>
        <dbReference type="PROSITE" id="PS51725"/>
    </source>
</evidence>
<dbReference type="Gene3D" id="3.30.70.100">
    <property type="match status" value="1"/>
</dbReference>
<organism evidence="2 3">
    <name type="scientific">Bacillus aerolatus</name>
    <dbReference type="NCBI Taxonomy" id="2653354"/>
    <lineage>
        <taxon>Bacteria</taxon>
        <taxon>Bacillati</taxon>
        <taxon>Bacillota</taxon>
        <taxon>Bacilli</taxon>
        <taxon>Bacillales</taxon>
        <taxon>Bacillaceae</taxon>
        <taxon>Bacillus</taxon>
    </lineage>
</organism>
<dbReference type="InterPro" id="IPR011008">
    <property type="entry name" value="Dimeric_a/b-barrel"/>
</dbReference>
<accession>A0A6I1FHC5</accession>
<sequence>MNIFITTGTYDFMKKLKDKHAAEKIVLMENAEGATLVHETTGKTFFQSPRKYEVIDAAGELADYGYMVLNNIPVTDEGRPIFEYRFKNRERMIENVPGFIAIRVLRPLNSDTYVILTHWQDQASFKSWQDSKEYNKAHEKKKTEAGVDNQPHIFSSPSYVTTYTVPTEDDRS</sequence>
<dbReference type="PANTHER" id="PTHR34474:SF2">
    <property type="entry name" value="SIGNAL TRANSDUCTION PROTEIN TRAP"/>
    <property type="match status" value="1"/>
</dbReference>
<keyword evidence="2" id="KW-0503">Monooxygenase</keyword>
<dbReference type="Pfam" id="PF03992">
    <property type="entry name" value="ABM"/>
    <property type="match status" value="1"/>
</dbReference>
<name>A0A6I1FHC5_9BACI</name>
<proteinExistence type="predicted"/>
<dbReference type="InterPro" id="IPR050404">
    <property type="entry name" value="Heme-degrading_MO"/>
</dbReference>
<gene>
    <name evidence="2" type="ORF">F9802_15440</name>
</gene>
<dbReference type="RefSeq" id="WP_152153564.1">
    <property type="nucleotide sequence ID" value="NZ_WEIO01000010.1"/>
</dbReference>
<dbReference type="PANTHER" id="PTHR34474">
    <property type="entry name" value="SIGNAL TRANSDUCTION PROTEIN TRAP"/>
    <property type="match status" value="1"/>
</dbReference>
<keyword evidence="2" id="KW-0560">Oxidoreductase</keyword>
<dbReference type="EMBL" id="WEIO01000010">
    <property type="protein sequence ID" value="KAB7704955.1"/>
    <property type="molecule type" value="Genomic_DNA"/>
</dbReference>